<dbReference type="GO" id="GO:0016887">
    <property type="term" value="F:ATP hydrolysis activity"/>
    <property type="evidence" value="ECO:0007669"/>
    <property type="project" value="InterPro"/>
</dbReference>
<comment type="caution">
    <text evidence="11">The sequence shown here is derived from an EMBL/GenBank/DDBJ whole genome shotgun (WGS) entry which is preliminary data.</text>
</comment>
<dbReference type="SMART" id="SM00184">
    <property type="entry name" value="RING"/>
    <property type="match status" value="1"/>
</dbReference>
<dbReference type="InterPro" id="IPR046439">
    <property type="entry name" value="ZF_RZ_dom"/>
</dbReference>
<evidence type="ECO:0000256" key="7">
    <source>
        <dbReference type="PROSITE-ProRule" id="PRU00175"/>
    </source>
</evidence>
<reference evidence="11" key="1">
    <citation type="submission" date="2021-09" db="EMBL/GenBank/DDBJ databases">
        <title>The genome of Mauremys mutica provides insights into the evolution of semi-aquatic lifestyle.</title>
        <authorList>
            <person name="Gong S."/>
            <person name="Gao Y."/>
        </authorList>
    </citation>
    <scope>NUCLEOTIDE SEQUENCE</scope>
    <source>
        <strain evidence="11">MM-2020</strain>
        <tissue evidence="11">Muscle</tissue>
    </source>
</reference>
<dbReference type="FunFam" id="3.40.50.300:FF:000491">
    <property type="entry name" value="E3 ubiquitin-protein ligase RNF213"/>
    <property type="match status" value="1"/>
</dbReference>
<keyword evidence="3" id="KW-0479">Metal-binding</keyword>
<dbReference type="Proteomes" id="UP000827986">
    <property type="component" value="Unassembled WGS sequence"/>
</dbReference>
<proteinExistence type="predicted"/>
<dbReference type="GO" id="GO:0004842">
    <property type="term" value="F:ubiquitin-protein transferase activity"/>
    <property type="evidence" value="ECO:0007669"/>
    <property type="project" value="InterPro"/>
</dbReference>
<comment type="subcellular location">
    <subcellularLocation>
        <location evidence="1">Cytoplasm</location>
    </subcellularLocation>
</comment>
<gene>
    <name evidence="11" type="ORF">KIL84_007437</name>
</gene>
<evidence type="ECO:0000256" key="5">
    <source>
        <dbReference type="ARBA" id="ARBA00022833"/>
    </source>
</evidence>
<dbReference type="InterPro" id="IPR001841">
    <property type="entry name" value="Znf_RING"/>
</dbReference>
<evidence type="ECO:0000256" key="2">
    <source>
        <dbReference type="ARBA" id="ARBA00022490"/>
    </source>
</evidence>
<dbReference type="InterPro" id="IPR018957">
    <property type="entry name" value="Znf_C3HC4_RING-type"/>
</dbReference>
<organism evidence="11 12">
    <name type="scientific">Mauremys mutica</name>
    <name type="common">yellowpond turtle</name>
    <dbReference type="NCBI Taxonomy" id="74926"/>
    <lineage>
        <taxon>Eukaryota</taxon>
        <taxon>Metazoa</taxon>
        <taxon>Chordata</taxon>
        <taxon>Craniata</taxon>
        <taxon>Vertebrata</taxon>
        <taxon>Euteleostomi</taxon>
        <taxon>Archelosauria</taxon>
        <taxon>Testudinata</taxon>
        <taxon>Testudines</taxon>
        <taxon>Cryptodira</taxon>
        <taxon>Durocryptodira</taxon>
        <taxon>Testudinoidea</taxon>
        <taxon>Geoemydidae</taxon>
        <taxon>Geoemydinae</taxon>
        <taxon>Mauremys</taxon>
    </lineage>
</organism>
<dbReference type="PROSITE" id="PS00518">
    <property type="entry name" value="ZF_RING_1"/>
    <property type="match status" value="1"/>
</dbReference>
<evidence type="ECO:0000256" key="6">
    <source>
        <dbReference type="ARBA" id="ARBA00022859"/>
    </source>
</evidence>
<dbReference type="EMBL" id="JAHDVG010000483">
    <property type="protein sequence ID" value="KAH1171819.1"/>
    <property type="molecule type" value="Genomic_DNA"/>
</dbReference>
<dbReference type="Pfam" id="PF00097">
    <property type="entry name" value="zf-C3HC4"/>
    <property type="match status" value="1"/>
</dbReference>
<dbReference type="PANTHER" id="PTHR22605:SF16">
    <property type="entry name" value="E3 UBIQUITIN-PROTEIN LIGASE RNF213"/>
    <property type="match status" value="1"/>
</dbReference>
<evidence type="ECO:0000256" key="3">
    <source>
        <dbReference type="ARBA" id="ARBA00022723"/>
    </source>
</evidence>
<dbReference type="Gene3D" id="3.40.50.300">
    <property type="entry name" value="P-loop containing nucleotide triphosphate hydrolases"/>
    <property type="match status" value="2"/>
</dbReference>
<evidence type="ECO:0000256" key="8">
    <source>
        <dbReference type="SAM" id="MobiDB-lite"/>
    </source>
</evidence>
<feature type="non-terminal residue" evidence="11">
    <location>
        <position position="1"/>
    </location>
</feature>
<protein>
    <recommendedName>
        <fullName evidence="13">Ring finger protein 213</fullName>
    </recommendedName>
</protein>
<dbReference type="SUPFAM" id="SSF52540">
    <property type="entry name" value="P-loop containing nucleoside triphosphate hydrolases"/>
    <property type="match status" value="2"/>
</dbReference>
<evidence type="ECO:0000256" key="4">
    <source>
        <dbReference type="ARBA" id="ARBA00022771"/>
    </source>
</evidence>
<evidence type="ECO:0000259" key="10">
    <source>
        <dbReference type="PROSITE" id="PS51981"/>
    </source>
</evidence>
<dbReference type="InterPro" id="IPR013083">
    <property type="entry name" value="Znf_RING/FYVE/PHD"/>
</dbReference>
<dbReference type="InterPro" id="IPR031248">
    <property type="entry name" value="RNF213"/>
</dbReference>
<keyword evidence="6" id="KW-0391">Immunity</keyword>
<dbReference type="GO" id="GO:0008270">
    <property type="term" value="F:zinc ion binding"/>
    <property type="evidence" value="ECO:0007669"/>
    <property type="project" value="UniProtKB-KW"/>
</dbReference>
<dbReference type="InterPro" id="IPR027417">
    <property type="entry name" value="P-loop_NTPase"/>
</dbReference>
<keyword evidence="12" id="KW-1185">Reference proteome</keyword>
<dbReference type="InterPro" id="IPR003593">
    <property type="entry name" value="AAA+_ATPase"/>
</dbReference>
<keyword evidence="4 7" id="KW-0863">Zinc-finger</keyword>
<dbReference type="InterPro" id="IPR017907">
    <property type="entry name" value="Znf_RING_CS"/>
</dbReference>
<feature type="domain" description="RZ-type" evidence="10">
    <location>
        <begin position="2765"/>
        <end position="2836"/>
    </location>
</feature>
<feature type="region of interest" description="Disordered" evidence="8">
    <location>
        <begin position="1846"/>
        <end position="1870"/>
    </location>
</feature>
<dbReference type="GO" id="GO:0005737">
    <property type="term" value="C:cytoplasm"/>
    <property type="evidence" value="ECO:0007669"/>
    <property type="project" value="UniProtKB-SubCell"/>
</dbReference>
<evidence type="ECO:0008006" key="13">
    <source>
        <dbReference type="Google" id="ProtNLM"/>
    </source>
</evidence>
<dbReference type="SUPFAM" id="SSF57850">
    <property type="entry name" value="RING/U-box"/>
    <property type="match status" value="1"/>
</dbReference>
<dbReference type="Gene3D" id="3.30.40.10">
    <property type="entry name" value="Zinc/RING finger domain, C3HC4 (zinc finger)"/>
    <property type="match status" value="1"/>
</dbReference>
<feature type="domain" description="RING-type" evidence="9">
    <location>
        <begin position="2339"/>
        <end position="2375"/>
    </location>
</feature>
<evidence type="ECO:0000256" key="1">
    <source>
        <dbReference type="ARBA" id="ARBA00004496"/>
    </source>
</evidence>
<dbReference type="Pfam" id="PF20173">
    <property type="entry name" value="ZnF_RZ-type"/>
    <property type="match status" value="1"/>
</dbReference>
<dbReference type="SMART" id="SM00382">
    <property type="entry name" value="AAA"/>
    <property type="match status" value="2"/>
</dbReference>
<evidence type="ECO:0000313" key="11">
    <source>
        <dbReference type="EMBL" id="KAH1171819.1"/>
    </source>
</evidence>
<dbReference type="PROSITE" id="PS51981">
    <property type="entry name" value="ZF_RZ"/>
    <property type="match status" value="1"/>
</dbReference>
<dbReference type="PROSITE" id="PS50089">
    <property type="entry name" value="ZF_RING_2"/>
    <property type="match status" value="1"/>
</dbReference>
<evidence type="ECO:0000259" key="9">
    <source>
        <dbReference type="PROSITE" id="PS50089"/>
    </source>
</evidence>
<keyword evidence="2" id="KW-0963">Cytoplasm</keyword>
<name>A0A9D3WXE0_9SAUR</name>
<dbReference type="PANTHER" id="PTHR22605">
    <property type="entry name" value="RZ-TYPE DOMAIN-CONTAINING PROTEIN"/>
    <property type="match status" value="1"/>
</dbReference>
<keyword evidence="5" id="KW-0862">Zinc</keyword>
<sequence length="3679" mass="420093">HDVKEEDIREALKRALETPAESVDISEKDDQSVSWSDYIVKFPQLIQGLVESGYDESVGKAALQSYLPNSAITEQMLMEFALDYADDEEKIEELSKLYDEQREAFLQKSMKFKNRNRDVDPSTFQTLAKDEVATSFESLPSIQDKVNLLWNAYCSKLTGLVSDKYISLDVFGEMLKYLTSPETAVIERNLPVGLEAGKPCLVTCKEEQMLPSMLSVYTHSERAPLPTYDEVLVCTPETEEEEIELIVRRALSPDPRHKKIYCLLGAEKLVYKVSKNLESLFFHFAQSCSNADYRFLIFCDAKAHNSYVMTAFDTYKVSFSCDTGVEIQKYLKTHLRVPSGVAPVTQVFEEPFQQNVKFVFSERAGMGKSLFVANTTRKAKTPSENAGLSHKTIRLTESEIDFGFLLEELRSLEQKPTEAGPRIFHIDISPVVSKGLYKLLIELCILRHIQSPDGMVWKCRKSHLYLIEYLVRGKGISSTRKQEMTSEMEQAFLGLLPAVKCMSPTEVLEMLKNNRSGAPAEVEQQLLDSDTFRGDAFQRSYQYISRYQRKANLDSFCFTPGKIEGTQEECLSLLLESCGRKNPSWTELSNFTRFLNLQLKKCENSVFCSIDLVQEGFQGFKAFVIKFMITMSKDFALPSLAMADESSPSEEEKMDEDSVLRGYQLRRKWEQESHPYIIFHADNHSMEFLGFHINRSFDAVDAHSQAILEEKVIDRHLYRTLEAQKVPFNKKFEDLSREEQLETLCSVFGVRSSQDPDESYQLTLDNTMKMLAIHLRFQCGIPVIVMGETGCGKTKLVQFMCSLQRAGRDVQNMMLVRVHGGTSSKIIHQKVKEAIELARVNEERHNMDTVLFFDEANTTEAVFAIKEVLCDQSVNGEPISTTRLKVVAACNPYKRHTKETIEKLEKAGLGYRVRSEDTLEKLGFIPLRQLVYRVQPLPPSMLPLVWDFGELNEKTQSLYIRQIVKSIVEDKLPKENMDVFTSVISTSQKFLREKKEECRIASLRDIERCMGVLLWFYNLSDLLFPLIDKKKSEAQQSKNCDPSIHALAKGCEKDQIFALNEAQRSLLLAVGVCYYVSLESRQDYLKEIAKCFSVPESLLQLEIVLCQEVFLDNLSVPKTTARNDALRENIFMMVICMDLRVPLFLVGKPGSSKSLSKTIAADAMQGRMSKTELFKRCKQIQLVSFQCSPHSKPEGIISTFKQCAQFQRGQKLEEFASVVILDEIGLAEDSPEMPLKTLHPLLEDGCVDDEVPEPYKKVGFVGISNWALDPAKMNRGLLVFRTDLNKDELVKTAKGICADETHVTEIEHLFPSLADFYCEVLKKQPMEFFGLRDFYSLIKMILFYAKGRKSISEEDQLIAKAIPRNFGGLKDLDPLELFRKNSPTCLPSKLKTNHPVHLLQENLNKKQTGFVSRYLLLLTTNHAAFQIIQMTELMDIENCDIIFGSGFPRDQEYSQVCRSVNRVKICMETGRPVILLNIHNLYESLYDALNQCFVRLGGNYYVDLGLGTHRVKCRVKEEFRLIVIEEKNVVYTQFPTPLLNRLEKHCLEMNTILDWQQEKLVKLMNEWAKSFVTIKNTDFCCTRPADLAPQERDVFIGFSDDTSATVVLQCSPSGFQRICLSDEEAVLSASKSKLIECASPDSILRLKYSPLEDVEQIQDLYFGKQKHNGLIDILWGAVNQESNADGTNGLCLEVSTHARLLNQRDLEVVRKRLNLPNKIRCLFLSQFDTEHSFRQELSKFFRESTEEKLLFVQFNFDEPQSSKRLLACAKYCIVDERRKPGTTGPSHVVIITKVPRILGGCSYLAFSAGEWRSVHLDDLLPPETFAANLGQLSKMTVAEIFMNSTRQRTDTGCPEDSIAPEDAEKASDSPGENLQLINIEFMIKQSVQKAVIQLEDKKDNSQRATERIQILYDALFHPQSKNRLVCHLMEVLKRRICNLLQEREEMSQKPREWIFRRALSSEFILEGTSFRHVVWIHLEDILANMFAQILAVIDANNNLDHITQETPISDLWLQMFKDESFLKIKYTSKAPDAKISVLSMSEDPSRSTQCCFPFSWVLKARLDEIWETVHRAKDYPKDPTVDSAEMFQSSISKMPVPDGNNPEMVQRYASDFVRMAFPGQDVQVYEILSNVLITGAKRLCASLPCDDVGFSLIWLHIEYFYLQENYQLFINLVKNEETLANELQKVYKEDTTKMFVSLDAVSIVLKQLQPTEKELLPFSACLTWLKRIKSIKHNVELITSDDYQMRLYDNKEELLNSVLHQWNCTNIVYLLIDHLLHDETNVDEKLLKLVVKQFVFLWNLLYKIEDHEPAKIFDVVTKVLKRCSNNAATVYLVKGVNECKSCQKEITDPAELPCGHIFCTQCIQEWNIRQCKICKESVPEDYVPTASQITRETVASHNKFRRKCNSFFVEFVSSYCFGDKIPPSAEIIEQLIKFVACKPSNPEHQEIRKVYKPTSDLSPFEECMDPSPTVKSSLLKMLLRCRLDDVKEHLEGYLSRMEEVLSLNQSSRSDFYFMVVCCFEDFMYSSFQEDAIRNSEHVLSTADLSAPSSATVTSIENLQFIANLRLAIGNVAAVLGRELPSAADQNPGTSAETAEKQSQLVNSMKNLVEKAQTPWPQIFLIRNLCNFYGLNIMQKILQQEPWILPRGIETSQDIKISSNTPLMLVTLDRARGHIKNTDSEEAKQITAITKHMERLLQASLPSEESEENKLEKIMSDVSSQENAALLEVVLHTAVTLTLSQHPLTELFKSICFQPSAVKGTYLPTMPGDLLFDAMNWENVGSTKMWRCRCGQYWRVENCGLPMEIMKCACGSKVGGTNHKPVQGFEEVDTTRDKTERGYVLESPSARNNETERDLPATAVCIARALLHSSMLLGTFTDRQSILELMKEKPPDAEKFFCDRLEKDIQFLAESLSGNIDDATMTVHLFLRYILDSTADTNMTIKVMHEKEDRVRWESCLKAITQSFFQVLEQKLASAKQQIVEEGAHSSNVLLKVAYGQSPPFSHLPTCGPINMPCMWRFEQRMTVQRLTHLVQQENGENQFPLLLALLSKHQHIRHIRHLPEILTLQRSLIHCFQNGDIHEGERLSVRKFLERDDLSDDQRLTFERAIQTVQKVWSNIRSGPRSSEISIPKELWCKEISADTDILDLLPTTPSITSIVTKFLIWLQNSCIDTAAQLTKEKQRSISAEEVKLTSVLSVTESDLITMALSNFQYVLEEDRTKTTHYNFLTLQRQVIHRFISGKPVVKAQTIPSIALNNVKTLHSTKVNVREQLRQEPLSVSLMKRIMEEAGSVSDISRALSTLKVAAEFLAVTGGDPERLLTEYVRNELKMEANAKQFRDLPIVPQTQLKHILFLWQILSAKRSALLVQMNQNPFFLIDKGYHEELADQEKKKLTTALSTVNIEFFIIELHEMITVALESYENSWGIVETFQEYLEKEGKEENYIVNLTSATIPSIALNNVKTLHSTKANVREQLRQEPLSVSLMKRIMEEAGSVSDISRALSTLKVAAEFLAVTGGDPERLLTEYVRNELKMEANAKQFRDLPVVPQTQLKHILSLWQILSAKRSALLVQMNQNPFFLIDKGYHEELADQERAELTTALSTVNIEFFIIELHEMITVALESCKNSWGMVETFQAYLEKEGKENYIENLTSTVSPDLQLKNIISVWKTAVLINKTYARSYIQE</sequence>
<evidence type="ECO:0000313" key="12">
    <source>
        <dbReference type="Proteomes" id="UP000827986"/>
    </source>
</evidence>
<accession>A0A9D3WXE0</accession>
<dbReference type="GO" id="GO:0002376">
    <property type="term" value="P:immune system process"/>
    <property type="evidence" value="ECO:0007669"/>
    <property type="project" value="UniProtKB-KW"/>
</dbReference>